<dbReference type="AlphaFoldDB" id="A0AAP2DHY6"/>
<evidence type="ECO:0000256" key="2">
    <source>
        <dbReference type="SAM" id="Phobius"/>
    </source>
</evidence>
<dbReference type="RefSeq" id="WP_254160737.1">
    <property type="nucleotide sequence ID" value="NZ_JAHESF010000003.1"/>
</dbReference>
<keyword evidence="4" id="KW-0418">Kinase</keyword>
<dbReference type="PANTHER" id="PTHR34220:SF7">
    <property type="entry name" value="SENSOR HISTIDINE KINASE YPDA"/>
    <property type="match status" value="1"/>
</dbReference>
<gene>
    <name evidence="4" type="ORF">KK083_03515</name>
</gene>
<protein>
    <submittedName>
        <fullName evidence="4">Histidine kinase</fullName>
    </submittedName>
</protein>
<feature type="transmembrane region" description="Helical" evidence="2">
    <location>
        <begin position="147"/>
        <end position="167"/>
    </location>
</feature>
<keyword evidence="2" id="KW-0472">Membrane</keyword>
<dbReference type="GO" id="GO:0016020">
    <property type="term" value="C:membrane"/>
    <property type="evidence" value="ECO:0007669"/>
    <property type="project" value="InterPro"/>
</dbReference>
<feature type="transmembrane region" description="Helical" evidence="2">
    <location>
        <begin position="45"/>
        <end position="66"/>
    </location>
</feature>
<evidence type="ECO:0000313" key="4">
    <source>
        <dbReference type="EMBL" id="MBT1695929.1"/>
    </source>
</evidence>
<feature type="transmembrane region" description="Helical" evidence="2">
    <location>
        <begin position="78"/>
        <end position="98"/>
    </location>
</feature>
<proteinExistence type="predicted"/>
<dbReference type="EMBL" id="JAHESF010000003">
    <property type="protein sequence ID" value="MBT1695929.1"/>
    <property type="molecule type" value="Genomic_DNA"/>
</dbReference>
<keyword evidence="4" id="KW-0808">Transferase</keyword>
<evidence type="ECO:0000313" key="5">
    <source>
        <dbReference type="Proteomes" id="UP001319200"/>
    </source>
</evidence>
<feature type="compositionally biased region" description="Pro residues" evidence="1">
    <location>
        <begin position="107"/>
        <end position="120"/>
    </location>
</feature>
<comment type="caution">
    <text evidence="4">The sequence shown here is derived from an EMBL/GenBank/DDBJ whole genome shotgun (WGS) entry which is preliminary data.</text>
</comment>
<evidence type="ECO:0000259" key="3">
    <source>
        <dbReference type="Pfam" id="PF06580"/>
    </source>
</evidence>
<sequence length="376" mass="42510">MENMSQPPSRIKFTTHLVGWMIFFFAPVILSPVRDIGTYFSEPGVISSLVVRNILLISLFYVNLFYLTPKFFTAKKPLTFFVSIGILIFIVGAANFYIHEMLAGPLEGPPDRPPGPPDMPPDGFGPGPRDGAGSGPHHRRLMLASPFFSSLLLSALVATASTLSVMWNNWVQARAEEQERTLQKVAAELSVLKLQISPHFLFNTLNNIRWLVRSNSEYAEPALVKLSQLLRYVLYQSGQDQVPLEKEVAHLQDYISLQKMRLPENRSLDFAIKGELQHKRIVPLLLIPIVENFFKHGDFSNGAASIIELTVDNNQLAFRTVNRISRKSPEGEFGGESGIGMENVKRRLELHYPKNHVLKRYAEDNSYFVNLEINLF</sequence>
<dbReference type="InterPro" id="IPR050640">
    <property type="entry name" value="Bact_2-comp_sensor_kinase"/>
</dbReference>
<name>A0AAP2DHY6_9BACT</name>
<keyword evidence="2" id="KW-0812">Transmembrane</keyword>
<feature type="transmembrane region" description="Helical" evidence="2">
    <location>
        <begin position="12"/>
        <end position="33"/>
    </location>
</feature>
<organism evidence="4 5">
    <name type="scientific">Chryseosolibacter histidini</name>
    <dbReference type="NCBI Taxonomy" id="2782349"/>
    <lineage>
        <taxon>Bacteria</taxon>
        <taxon>Pseudomonadati</taxon>
        <taxon>Bacteroidota</taxon>
        <taxon>Cytophagia</taxon>
        <taxon>Cytophagales</taxon>
        <taxon>Chryseotaleaceae</taxon>
        <taxon>Chryseosolibacter</taxon>
    </lineage>
</organism>
<dbReference type="Pfam" id="PF06580">
    <property type="entry name" value="His_kinase"/>
    <property type="match status" value="1"/>
</dbReference>
<reference evidence="4 5" key="1">
    <citation type="submission" date="2021-05" db="EMBL/GenBank/DDBJ databases">
        <title>A Polyphasic approach of four new species of the genus Ohtaekwangia: Ohtaekwangia histidinii sp. nov., Ohtaekwangia cretensis sp. nov., Ohtaekwangia indiensis sp. nov., Ohtaekwangia reichenbachii sp. nov. from diverse environment.</title>
        <authorList>
            <person name="Octaviana S."/>
        </authorList>
    </citation>
    <scope>NUCLEOTIDE SEQUENCE [LARGE SCALE GENOMIC DNA]</scope>
    <source>
        <strain evidence="4 5">PWU4</strain>
    </source>
</reference>
<dbReference type="GO" id="GO:0000155">
    <property type="term" value="F:phosphorelay sensor kinase activity"/>
    <property type="evidence" value="ECO:0007669"/>
    <property type="project" value="InterPro"/>
</dbReference>
<keyword evidence="2" id="KW-1133">Transmembrane helix</keyword>
<accession>A0AAP2DHY6</accession>
<feature type="region of interest" description="Disordered" evidence="1">
    <location>
        <begin position="107"/>
        <end position="135"/>
    </location>
</feature>
<dbReference type="PANTHER" id="PTHR34220">
    <property type="entry name" value="SENSOR HISTIDINE KINASE YPDA"/>
    <property type="match status" value="1"/>
</dbReference>
<dbReference type="InterPro" id="IPR010559">
    <property type="entry name" value="Sig_transdc_His_kin_internal"/>
</dbReference>
<evidence type="ECO:0000256" key="1">
    <source>
        <dbReference type="SAM" id="MobiDB-lite"/>
    </source>
</evidence>
<dbReference type="Proteomes" id="UP001319200">
    <property type="component" value="Unassembled WGS sequence"/>
</dbReference>
<feature type="compositionally biased region" description="Gly residues" evidence="1">
    <location>
        <begin position="124"/>
        <end position="134"/>
    </location>
</feature>
<feature type="domain" description="Signal transduction histidine kinase internal region" evidence="3">
    <location>
        <begin position="187"/>
        <end position="264"/>
    </location>
</feature>
<keyword evidence="5" id="KW-1185">Reference proteome</keyword>